<protein>
    <submittedName>
        <fullName evidence="2">Uncharacterized protein</fullName>
    </submittedName>
</protein>
<evidence type="ECO:0000256" key="1">
    <source>
        <dbReference type="SAM" id="MobiDB-lite"/>
    </source>
</evidence>
<name>A0A448ZNF9_9STRA</name>
<accession>A0A448ZNF9</accession>
<reference evidence="2 3" key="1">
    <citation type="submission" date="2019-01" db="EMBL/GenBank/DDBJ databases">
        <authorList>
            <person name="Ferrante I. M."/>
        </authorList>
    </citation>
    <scope>NUCLEOTIDE SEQUENCE [LARGE SCALE GENOMIC DNA]</scope>
    <source>
        <strain evidence="2 3">B856</strain>
    </source>
</reference>
<evidence type="ECO:0000313" key="3">
    <source>
        <dbReference type="Proteomes" id="UP000291116"/>
    </source>
</evidence>
<dbReference type="Proteomes" id="UP000291116">
    <property type="component" value="Unassembled WGS sequence"/>
</dbReference>
<dbReference type="EMBL" id="CAACVS010000564">
    <property type="protein sequence ID" value="VEU43578.1"/>
    <property type="molecule type" value="Genomic_DNA"/>
</dbReference>
<proteinExistence type="predicted"/>
<organism evidence="2 3">
    <name type="scientific">Pseudo-nitzschia multistriata</name>
    <dbReference type="NCBI Taxonomy" id="183589"/>
    <lineage>
        <taxon>Eukaryota</taxon>
        <taxon>Sar</taxon>
        <taxon>Stramenopiles</taxon>
        <taxon>Ochrophyta</taxon>
        <taxon>Bacillariophyta</taxon>
        <taxon>Bacillariophyceae</taxon>
        <taxon>Bacillariophycidae</taxon>
        <taxon>Bacillariales</taxon>
        <taxon>Bacillariaceae</taxon>
        <taxon>Pseudo-nitzschia</taxon>
    </lineage>
</organism>
<sequence>MLNLRTFPSSESFHSPFDSPDVKSDSEQRHSPFSRKSSCTLADGADGSDRPVDLSRDEMLTRLPYKSLLGSRSGTPDRNRSSVNDLPAIISGTTVSKAAVDCRHLRCTSVSLSSALGSDSMYSSPA</sequence>
<keyword evidence="3" id="KW-1185">Reference proteome</keyword>
<feature type="region of interest" description="Disordered" evidence="1">
    <location>
        <begin position="1"/>
        <end position="57"/>
    </location>
</feature>
<feature type="region of interest" description="Disordered" evidence="1">
    <location>
        <begin position="67"/>
        <end position="86"/>
    </location>
</feature>
<dbReference type="AlphaFoldDB" id="A0A448ZNF9"/>
<evidence type="ECO:0000313" key="2">
    <source>
        <dbReference type="EMBL" id="VEU43578.1"/>
    </source>
</evidence>
<feature type="compositionally biased region" description="Polar residues" evidence="1">
    <location>
        <begin position="1"/>
        <end position="13"/>
    </location>
</feature>
<feature type="compositionally biased region" description="Basic and acidic residues" evidence="1">
    <location>
        <begin position="20"/>
        <end position="30"/>
    </location>
</feature>
<feature type="compositionally biased region" description="Basic and acidic residues" evidence="1">
    <location>
        <begin position="47"/>
        <end position="57"/>
    </location>
</feature>
<gene>
    <name evidence="2" type="ORF">PSNMU_V1.4_AUG-EV-PASAV3_0106130</name>
</gene>